<name>A0A485ACZ6_RAOPL</name>
<proteinExistence type="predicted"/>
<organism evidence="1 2">
    <name type="scientific">Raoultella planticola</name>
    <name type="common">Klebsiella planticola</name>
    <dbReference type="NCBI Taxonomy" id="575"/>
    <lineage>
        <taxon>Bacteria</taxon>
        <taxon>Pseudomonadati</taxon>
        <taxon>Pseudomonadota</taxon>
        <taxon>Gammaproteobacteria</taxon>
        <taxon>Enterobacterales</taxon>
        <taxon>Enterobacteriaceae</taxon>
        <taxon>Klebsiella/Raoultella group</taxon>
        <taxon>Raoultella</taxon>
    </lineage>
</organism>
<evidence type="ECO:0008006" key="3">
    <source>
        <dbReference type="Google" id="ProtNLM"/>
    </source>
</evidence>
<evidence type="ECO:0000313" key="1">
    <source>
        <dbReference type="EMBL" id="VFS58530.1"/>
    </source>
</evidence>
<dbReference type="SUPFAM" id="SSF117396">
    <property type="entry name" value="TM1631-like"/>
    <property type="match status" value="1"/>
</dbReference>
<sequence>MPLVTAGNPLVRFIGSDDMVHNHRLFGVWLQTLAKWRQSTTPYLFLHTPDIAQAPELVSTLWEDLRRGDAKRVGAHRQFRSKPRFSDILLC</sequence>
<gene>
    <name evidence="1" type="primary">yecE_2</name>
    <name evidence="1" type="ORF">NCTC12998_00807</name>
</gene>
<accession>A0A485ACZ6</accession>
<dbReference type="AlphaFoldDB" id="A0A485ACZ6"/>
<evidence type="ECO:0000313" key="2">
    <source>
        <dbReference type="Proteomes" id="UP000345637"/>
    </source>
</evidence>
<dbReference type="InterPro" id="IPR036520">
    <property type="entry name" value="UPF0759_sf"/>
</dbReference>
<protein>
    <recommendedName>
        <fullName evidence="3">DUF72 domain-containing protein</fullName>
    </recommendedName>
</protein>
<dbReference type="EMBL" id="CAADJE010000012">
    <property type="protein sequence ID" value="VFS58530.1"/>
    <property type="molecule type" value="Genomic_DNA"/>
</dbReference>
<dbReference type="Proteomes" id="UP000345637">
    <property type="component" value="Unassembled WGS sequence"/>
</dbReference>
<reference evidence="1 2" key="1">
    <citation type="submission" date="2019-03" db="EMBL/GenBank/DDBJ databases">
        <authorList>
            <consortium name="Pathogen Informatics"/>
        </authorList>
    </citation>
    <scope>NUCLEOTIDE SEQUENCE [LARGE SCALE GENOMIC DNA]</scope>
    <source>
        <strain evidence="1 2">NCTC12998</strain>
    </source>
</reference>